<dbReference type="GO" id="GO:0022857">
    <property type="term" value="F:transmembrane transporter activity"/>
    <property type="evidence" value="ECO:0007669"/>
    <property type="project" value="UniProtKB-UniRule"/>
</dbReference>
<protein>
    <recommendedName>
        <fullName evidence="9">TRAP transporter small permease protein</fullName>
    </recommendedName>
</protein>
<dbReference type="RefSeq" id="WP_243394489.1">
    <property type="nucleotide sequence ID" value="NZ_PVTP01000005.1"/>
</dbReference>
<evidence type="ECO:0000256" key="4">
    <source>
        <dbReference type="ARBA" id="ARBA00022519"/>
    </source>
</evidence>
<evidence type="ECO:0000256" key="2">
    <source>
        <dbReference type="ARBA" id="ARBA00022448"/>
    </source>
</evidence>
<dbReference type="Proteomes" id="UP000238007">
    <property type="component" value="Unassembled WGS sequence"/>
</dbReference>
<dbReference type="PANTHER" id="PTHR35011">
    <property type="entry name" value="2,3-DIKETO-L-GULONATE TRAP TRANSPORTER SMALL PERMEASE PROTEIN YIAM"/>
    <property type="match status" value="1"/>
</dbReference>
<evidence type="ECO:0000313" key="12">
    <source>
        <dbReference type="Proteomes" id="UP000238007"/>
    </source>
</evidence>
<keyword evidence="2 9" id="KW-0813">Transport</keyword>
<dbReference type="PANTHER" id="PTHR35011:SF10">
    <property type="entry name" value="TRAP TRANSPORTER SMALL PERMEASE PROTEIN"/>
    <property type="match status" value="1"/>
</dbReference>
<feature type="transmembrane region" description="Helical" evidence="9">
    <location>
        <begin position="135"/>
        <end position="164"/>
    </location>
</feature>
<dbReference type="Pfam" id="PF04290">
    <property type="entry name" value="DctQ"/>
    <property type="match status" value="1"/>
</dbReference>
<feature type="transmembrane region" description="Helical" evidence="9">
    <location>
        <begin position="55"/>
        <end position="73"/>
    </location>
</feature>
<comment type="function">
    <text evidence="9">Part of the tripartite ATP-independent periplasmic (TRAP) transport system.</text>
</comment>
<evidence type="ECO:0000259" key="10">
    <source>
        <dbReference type="Pfam" id="PF04290"/>
    </source>
</evidence>
<name>A0A2T0VZC9_9RHOB</name>
<gene>
    <name evidence="11" type="ORF">CLV80_105211</name>
</gene>
<keyword evidence="6 9" id="KW-1133">Transmembrane helix</keyword>
<reference evidence="11 12" key="1">
    <citation type="submission" date="2018-03" db="EMBL/GenBank/DDBJ databases">
        <title>Genomic Encyclopedia of Archaeal and Bacterial Type Strains, Phase II (KMG-II): from individual species to whole genera.</title>
        <authorList>
            <person name="Goeker M."/>
        </authorList>
    </citation>
    <scope>NUCLEOTIDE SEQUENCE [LARGE SCALE GENOMIC DNA]</scope>
    <source>
        <strain evidence="11 12">DSM 101533</strain>
    </source>
</reference>
<evidence type="ECO:0000256" key="6">
    <source>
        <dbReference type="ARBA" id="ARBA00022989"/>
    </source>
</evidence>
<comment type="similarity">
    <text evidence="8 9">Belongs to the TRAP transporter small permease family.</text>
</comment>
<evidence type="ECO:0000256" key="1">
    <source>
        <dbReference type="ARBA" id="ARBA00004429"/>
    </source>
</evidence>
<feature type="transmembrane region" description="Helical" evidence="9">
    <location>
        <begin position="12"/>
        <end position="35"/>
    </location>
</feature>
<proteinExistence type="inferred from homology"/>
<evidence type="ECO:0000256" key="7">
    <source>
        <dbReference type="ARBA" id="ARBA00023136"/>
    </source>
</evidence>
<sequence>MSRFSKSTWAAWSAWVPGLLAIGAGICLIAMVIVVSTGVILRYVFGAPLLGVNEIVQLVAVALVMMALPYATYTGSHVRVDLFDKPLGRWGRLFGDLMSRTLSIIALYVLCGQAWKKAAEAIEFGDVTNMLELPLWPVYGAICAGMALCAIVFAAQMIALIFGWKTIDD</sequence>
<dbReference type="InterPro" id="IPR055348">
    <property type="entry name" value="DctQ"/>
</dbReference>
<keyword evidence="7 9" id="KW-0472">Membrane</keyword>
<evidence type="ECO:0000256" key="5">
    <source>
        <dbReference type="ARBA" id="ARBA00022692"/>
    </source>
</evidence>
<evidence type="ECO:0000256" key="8">
    <source>
        <dbReference type="ARBA" id="ARBA00038436"/>
    </source>
</evidence>
<evidence type="ECO:0000256" key="3">
    <source>
        <dbReference type="ARBA" id="ARBA00022475"/>
    </source>
</evidence>
<comment type="subunit">
    <text evidence="9">The complex comprises the extracytoplasmic solute receptor protein and the two transmembrane proteins.</text>
</comment>
<dbReference type="InterPro" id="IPR007387">
    <property type="entry name" value="TRAP_DctQ"/>
</dbReference>
<comment type="caution">
    <text evidence="11">The sequence shown here is derived from an EMBL/GenBank/DDBJ whole genome shotgun (WGS) entry which is preliminary data.</text>
</comment>
<dbReference type="EMBL" id="PVTP01000005">
    <property type="protein sequence ID" value="PRY77727.1"/>
    <property type="molecule type" value="Genomic_DNA"/>
</dbReference>
<evidence type="ECO:0000313" key="11">
    <source>
        <dbReference type="EMBL" id="PRY77727.1"/>
    </source>
</evidence>
<feature type="domain" description="Tripartite ATP-independent periplasmic transporters DctQ component" evidence="10">
    <location>
        <begin position="31"/>
        <end position="161"/>
    </location>
</feature>
<comment type="caution">
    <text evidence="9">Lacks conserved residue(s) required for the propagation of feature annotation.</text>
</comment>
<dbReference type="GO" id="GO:0015740">
    <property type="term" value="P:C4-dicarboxylate transport"/>
    <property type="evidence" value="ECO:0007669"/>
    <property type="project" value="TreeGrafter"/>
</dbReference>
<keyword evidence="3" id="KW-1003">Cell membrane</keyword>
<keyword evidence="4 9" id="KW-0997">Cell inner membrane</keyword>
<organism evidence="11 12">
    <name type="scientific">Yoonia maritima</name>
    <dbReference type="NCBI Taxonomy" id="1435347"/>
    <lineage>
        <taxon>Bacteria</taxon>
        <taxon>Pseudomonadati</taxon>
        <taxon>Pseudomonadota</taxon>
        <taxon>Alphaproteobacteria</taxon>
        <taxon>Rhodobacterales</taxon>
        <taxon>Paracoccaceae</taxon>
        <taxon>Yoonia</taxon>
    </lineage>
</organism>
<dbReference type="GO" id="GO:0005886">
    <property type="term" value="C:plasma membrane"/>
    <property type="evidence" value="ECO:0007669"/>
    <property type="project" value="UniProtKB-SubCell"/>
</dbReference>
<comment type="subcellular location">
    <subcellularLocation>
        <location evidence="1 9">Cell inner membrane</location>
        <topology evidence="1 9">Multi-pass membrane protein</topology>
    </subcellularLocation>
</comment>
<keyword evidence="12" id="KW-1185">Reference proteome</keyword>
<dbReference type="AlphaFoldDB" id="A0A2T0VZC9"/>
<keyword evidence="5 9" id="KW-0812">Transmembrane</keyword>
<accession>A0A2T0VZC9</accession>
<evidence type="ECO:0000256" key="9">
    <source>
        <dbReference type="RuleBase" id="RU369079"/>
    </source>
</evidence>